<sequence>MRYLGDIIFQLSINDKTQLSNHQIYLYLYQLVYSSEITTSVDKLPAPYYPYLIVTYHLLFVQKNKKRAKQLFDKIKEEYTKTRGIRFSYDEEKMYEVLNALFERIIVISYSLEVCEELRKVIDNIEINEYSWAYFFKQLILVQLGLNGIDSIEQKFEEYKNSLIFPVDIEVAEHFNIISDEAGISRIIDYLDKEFQRIKKEYKNLNNEIAKLEKEIQKLEYRYEKINNLIAWISKKGVIPIFSIISWTISKQISSKKNELSKKHEEICKWLFKDS</sequence>
<dbReference type="AlphaFoldDB" id="C3MJL3"/>
<evidence type="ECO:0000313" key="3">
    <source>
        <dbReference type="Proteomes" id="UP000001747"/>
    </source>
</evidence>
<proteinExistence type="predicted"/>
<dbReference type="RefSeq" id="WP_012712796.1">
    <property type="nucleotide sequence ID" value="NC_012589.1"/>
</dbReference>
<dbReference type="EMBL" id="CP001399">
    <property type="protein sequence ID" value="ACP34291.1"/>
    <property type="molecule type" value="Genomic_DNA"/>
</dbReference>
<accession>C3MJL3</accession>
<dbReference type="HOGENOM" id="CLU_1010549_0_0_2"/>
<dbReference type="Proteomes" id="UP000001747">
    <property type="component" value="Chromosome"/>
</dbReference>
<evidence type="ECO:0000256" key="1">
    <source>
        <dbReference type="SAM" id="Coils"/>
    </source>
</evidence>
<keyword evidence="1" id="KW-0175">Coiled coil</keyword>
<name>C3MJL3_SACI2</name>
<dbReference type="KEGG" id="sis:LS215_0137"/>
<organism evidence="2 3">
    <name type="scientific">Saccharolobus islandicus (strain L.S.2.15 / Lassen #1)</name>
    <name type="common">Sulfolobus islandicus</name>
    <dbReference type="NCBI Taxonomy" id="429572"/>
    <lineage>
        <taxon>Archaea</taxon>
        <taxon>Thermoproteota</taxon>
        <taxon>Thermoprotei</taxon>
        <taxon>Sulfolobales</taxon>
        <taxon>Sulfolobaceae</taxon>
        <taxon>Saccharolobus</taxon>
    </lineage>
</organism>
<feature type="coiled-coil region" evidence="1">
    <location>
        <begin position="188"/>
        <end position="229"/>
    </location>
</feature>
<dbReference type="OrthoDB" id="381323at2157"/>
<reference evidence="2 3" key="1">
    <citation type="journal article" date="2009" name="Proc. Natl. Acad. Sci. U.S.A.">
        <title>Biogeography of the Sulfolobus islandicus pan-genome.</title>
        <authorList>
            <person name="Reno M.L."/>
            <person name="Held N.L."/>
            <person name="Fields C.J."/>
            <person name="Burke P.V."/>
            <person name="Whitaker R.J."/>
        </authorList>
    </citation>
    <scope>NUCLEOTIDE SEQUENCE [LARGE SCALE GENOMIC DNA]</scope>
    <source>
        <strain evidence="3">L.S.2.15 / Lassen #1</strain>
    </source>
</reference>
<gene>
    <name evidence="2" type="ordered locus">LS215_0137</name>
</gene>
<evidence type="ECO:0000313" key="2">
    <source>
        <dbReference type="EMBL" id="ACP34291.1"/>
    </source>
</evidence>
<dbReference type="GeneID" id="7797204"/>
<protein>
    <submittedName>
        <fullName evidence="2">Uncharacterized protein</fullName>
    </submittedName>
</protein>